<dbReference type="EMBL" id="JARKIK010000008">
    <property type="protein sequence ID" value="KAK8749977.1"/>
    <property type="molecule type" value="Genomic_DNA"/>
</dbReference>
<evidence type="ECO:0000256" key="4">
    <source>
        <dbReference type="ARBA" id="ARBA00035707"/>
    </source>
</evidence>
<dbReference type="SUPFAM" id="SSF160369">
    <property type="entry name" value="Ribosomal protein L10-like"/>
    <property type="match status" value="1"/>
</dbReference>
<dbReference type="Pfam" id="PF00466">
    <property type="entry name" value="Ribosomal_L10"/>
    <property type="match status" value="1"/>
</dbReference>
<gene>
    <name evidence="6" type="ORF">OTU49_015162</name>
</gene>
<accession>A0AAW0Y1T3</accession>
<reference evidence="6 7" key="1">
    <citation type="journal article" date="2024" name="BMC Genomics">
        <title>Genome assembly of redclaw crayfish (Cherax quadricarinatus) provides insights into its immune adaptation and hypoxia tolerance.</title>
        <authorList>
            <person name="Liu Z."/>
            <person name="Zheng J."/>
            <person name="Li H."/>
            <person name="Fang K."/>
            <person name="Wang S."/>
            <person name="He J."/>
            <person name="Zhou D."/>
            <person name="Weng S."/>
            <person name="Chi M."/>
            <person name="Gu Z."/>
            <person name="He J."/>
            <person name="Li F."/>
            <person name="Wang M."/>
        </authorList>
    </citation>
    <scope>NUCLEOTIDE SEQUENCE [LARGE SCALE GENOMIC DNA]</scope>
    <source>
        <strain evidence="6">ZL_2023a</strain>
    </source>
</reference>
<evidence type="ECO:0000313" key="7">
    <source>
        <dbReference type="Proteomes" id="UP001445076"/>
    </source>
</evidence>
<evidence type="ECO:0000313" key="6">
    <source>
        <dbReference type="EMBL" id="KAK8749977.1"/>
    </source>
</evidence>
<proteinExistence type="inferred from homology"/>
<dbReference type="InterPro" id="IPR001790">
    <property type="entry name" value="Ribosomal_uL10"/>
</dbReference>
<keyword evidence="3" id="KW-0687">Ribonucleoprotein</keyword>
<evidence type="ECO:0000256" key="3">
    <source>
        <dbReference type="ARBA" id="ARBA00023274"/>
    </source>
</evidence>
<sequence>INPFEQIIAKEFFEKIENAKLVAVFHQLPMSSADLYEARLQLNKINLEYLQLNNNIVKLAFTGTKYEALLKLYESTTVTFVGDQPAVAKLLKLEKKIPGLFLIGGIVENRFMSIHDLKRYAELPSLQSLQGQLVGTLSYPIQSLSRSLAYHQMELSSSLSRYITDQTLPESKECDTSSSQE</sequence>
<comment type="caution">
    <text evidence="6">The sequence shown here is derived from an EMBL/GenBank/DDBJ whole genome shotgun (WGS) entry which is preliminary data.</text>
</comment>
<keyword evidence="7" id="KW-1185">Reference proteome</keyword>
<dbReference type="Gene3D" id="3.30.70.1730">
    <property type="match status" value="1"/>
</dbReference>
<evidence type="ECO:0000256" key="5">
    <source>
        <dbReference type="ARBA" id="ARBA00035716"/>
    </source>
</evidence>
<dbReference type="Proteomes" id="UP001445076">
    <property type="component" value="Unassembled WGS sequence"/>
</dbReference>
<dbReference type="AlphaFoldDB" id="A0AAW0Y1T3"/>
<dbReference type="GO" id="GO:0005840">
    <property type="term" value="C:ribosome"/>
    <property type="evidence" value="ECO:0007669"/>
    <property type="project" value="UniProtKB-KW"/>
</dbReference>
<keyword evidence="2" id="KW-0689">Ribosomal protein</keyword>
<dbReference type="PANTHER" id="PTHR11560">
    <property type="entry name" value="39S RIBOSOMAL PROTEIN L10, MITOCHONDRIAL"/>
    <property type="match status" value="1"/>
</dbReference>
<dbReference type="InterPro" id="IPR043141">
    <property type="entry name" value="Ribosomal_uL10-like_sf"/>
</dbReference>
<protein>
    <recommendedName>
        <fullName evidence="4">Large ribosomal subunit protein uL10m</fullName>
    </recommendedName>
    <alternativeName>
        <fullName evidence="5">39S ribosomal protein L10, mitochondrial</fullName>
    </alternativeName>
</protein>
<evidence type="ECO:0000256" key="1">
    <source>
        <dbReference type="ARBA" id="ARBA00008889"/>
    </source>
</evidence>
<name>A0AAW0Y1T3_CHEQU</name>
<dbReference type="GO" id="GO:1990904">
    <property type="term" value="C:ribonucleoprotein complex"/>
    <property type="evidence" value="ECO:0007669"/>
    <property type="project" value="UniProtKB-KW"/>
</dbReference>
<evidence type="ECO:0000256" key="2">
    <source>
        <dbReference type="ARBA" id="ARBA00022980"/>
    </source>
</evidence>
<comment type="similarity">
    <text evidence="1">Belongs to the universal ribosomal protein uL10 family.</text>
</comment>
<feature type="non-terminal residue" evidence="6">
    <location>
        <position position="1"/>
    </location>
</feature>
<dbReference type="CDD" id="cd05797">
    <property type="entry name" value="Ribosomal_L10"/>
    <property type="match status" value="1"/>
</dbReference>
<organism evidence="6 7">
    <name type="scientific">Cherax quadricarinatus</name>
    <name type="common">Australian red claw crayfish</name>
    <dbReference type="NCBI Taxonomy" id="27406"/>
    <lineage>
        <taxon>Eukaryota</taxon>
        <taxon>Metazoa</taxon>
        <taxon>Ecdysozoa</taxon>
        <taxon>Arthropoda</taxon>
        <taxon>Crustacea</taxon>
        <taxon>Multicrustacea</taxon>
        <taxon>Malacostraca</taxon>
        <taxon>Eumalacostraca</taxon>
        <taxon>Eucarida</taxon>
        <taxon>Decapoda</taxon>
        <taxon>Pleocyemata</taxon>
        <taxon>Astacidea</taxon>
        <taxon>Parastacoidea</taxon>
        <taxon>Parastacidae</taxon>
        <taxon>Cherax</taxon>
    </lineage>
</organism>
<dbReference type="InterPro" id="IPR047865">
    <property type="entry name" value="Ribosomal_uL10_bac_type"/>
</dbReference>